<dbReference type="EMBL" id="BMDU01000003">
    <property type="protein sequence ID" value="GFZ87293.1"/>
    <property type="molecule type" value="Genomic_DNA"/>
</dbReference>
<keyword evidence="5" id="KW-1185">Reference proteome</keyword>
<dbReference type="PRINTS" id="PR00111">
    <property type="entry name" value="ABHYDROLASE"/>
</dbReference>
<proteinExistence type="inferred from homology"/>
<evidence type="ECO:0000256" key="2">
    <source>
        <dbReference type="ARBA" id="ARBA00022801"/>
    </source>
</evidence>
<dbReference type="PANTHER" id="PTHR43798:SF14">
    <property type="entry name" value="SERINE HYDROLASE-LIKE PROTEIN DDB_G0286239"/>
    <property type="match status" value="1"/>
</dbReference>
<organism evidence="4 5">
    <name type="scientific">Sphingobium fuliginis (strain ATCC 27551)</name>
    <dbReference type="NCBI Taxonomy" id="336203"/>
    <lineage>
        <taxon>Bacteria</taxon>
        <taxon>Pseudomonadati</taxon>
        <taxon>Pseudomonadota</taxon>
        <taxon>Alphaproteobacteria</taxon>
        <taxon>Sphingomonadales</taxon>
        <taxon>Sphingomonadaceae</taxon>
        <taxon>Sphingobium</taxon>
    </lineage>
</organism>
<evidence type="ECO:0000256" key="1">
    <source>
        <dbReference type="ARBA" id="ARBA00008645"/>
    </source>
</evidence>
<dbReference type="SUPFAM" id="SSF53474">
    <property type="entry name" value="alpha/beta-Hydrolases"/>
    <property type="match status" value="1"/>
</dbReference>
<gene>
    <name evidence="4" type="ORF">GCM10019071_15870</name>
</gene>
<dbReference type="Pfam" id="PF00561">
    <property type="entry name" value="Abhydrolase_1"/>
    <property type="match status" value="1"/>
</dbReference>
<protein>
    <submittedName>
        <fullName evidence="4">Hydrolase</fullName>
    </submittedName>
</protein>
<dbReference type="PRINTS" id="PR00412">
    <property type="entry name" value="EPOXHYDRLASE"/>
</dbReference>
<comment type="caution">
    <text evidence="4">The sequence shown here is derived from an EMBL/GenBank/DDBJ whole genome shotgun (WGS) entry which is preliminary data.</text>
</comment>
<keyword evidence="2 4" id="KW-0378">Hydrolase</keyword>
<dbReference type="InterPro" id="IPR029058">
    <property type="entry name" value="AB_hydrolase_fold"/>
</dbReference>
<evidence type="ECO:0000259" key="3">
    <source>
        <dbReference type="Pfam" id="PF00561"/>
    </source>
</evidence>
<sequence>MNLVPPLSTRSQDRMNTQAAPTSHFYTSLRMRLHYLDWGNSAAPTLVLVHGGFDHSRSWDWTARALAKDYHVVAPDLRGHGDSAWSAEGSYMMANYVYDLAQLIEQLGREPVILVGHSLGGSIALRYAGLFPEKVARIVAIEGLGLSPGRIEEQSQKAEPDLWLQWIEKRRNRARQARRHYPTLEAAVARMRERNDHLSVEQAMHLTIHGVNRNEDGSYRWKFDPYLHDAAPQAWSDMDLPQFWKRITCPTLLCLGLDSWASNPVKDGRAAHFRDARLVEFADAGHWLHHDQFDRFIAELRAFL</sequence>
<dbReference type="InterPro" id="IPR000073">
    <property type="entry name" value="AB_hydrolase_1"/>
</dbReference>
<dbReference type="GO" id="GO:0016787">
    <property type="term" value="F:hydrolase activity"/>
    <property type="evidence" value="ECO:0007669"/>
    <property type="project" value="UniProtKB-KW"/>
</dbReference>
<dbReference type="InterPro" id="IPR000639">
    <property type="entry name" value="Epox_hydrolase-like"/>
</dbReference>
<dbReference type="Proteomes" id="UP000628109">
    <property type="component" value="Unassembled WGS sequence"/>
</dbReference>
<evidence type="ECO:0000313" key="4">
    <source>
        <dbReference type="EMBL" id="GFZ87293.1"/>
    </source>
</evidence>
<evidence type="ECO:0000313" key="5">
    <source>
        <dbReference type="Proteomes" id="UP000628109"/>
    </source>
</evidence>
<reference evidence="5" key="1">
    <citation type="journal article" date="2019" name="Int. J. Syst. Evol. Microbiol.">
        <title>The Global Catalogue of Microorganisms (GCM) 10K type strain sequencing project: providing services to taxonomists for standard genome sequencing and annotation.</title>
        <authorList>
            <consortium name="The Broad Institute Genomics Platform"/>
            <consortium name="The Broad Institute Genome Sequencing Center for Infectious Disease"/>
            <person name="Wu L."/>
            <person name="Ma J."/>
        </authorList>
    </citation>
    <scope>NUCLEOTIDE SEQUENCE [LARGE SCALE GENOMIC DNA]</scope>
    <source>
        <strain evidence="5">CCM 7327</strain>
    </source>
</reference>
<feature type="domain" description="AB hydrolase-1" evidence="3">
    <location>
        <begin position="44"/>
        <end position="291"/>
    </location>
</feature>
<name>A0ABQ1ETX5_SPHSA</name>
<dbReference type="Gene3D" id="3.40.50.1820">
    <property type="entry name" value="alpha/beta hydrolase"/>
    <property type="match status" value="1"/>
</dbReference>
<comment type="similarity">
    <text evidence="1">Belongs to the AB hydrolase superfamily.</text>
</comment>
<dbReference type="InterPro" id="IPR050266">
    <property type="entry name" value="AB_hydrolase_sf"/>
</dbReference>
<accession>A0ABQ1ETX5</accession>
<dbReference type="PANTHER" id="PTHR43798">
    <property type="entry name" value="MONOACYLGLYCEROL LIPASE"/>
    <property type="match status" value="1"/>
</dbReference>